<dbReference type="Pfam" id="PF13231">
    <property type="entry name" value="PMT_2"/>
    <property type="match status" value="1"/>
</dbReference>
<keyword evidence="5 8" id="KW-0812">Transmembrane</keyword>
<comment type="subcellular location">
    <subcellularLocation>
        <location evidence="1">Cell membrane</location>
        <topology evidence="1">Multi-pass membrane protein</topology>
    </subcellularLocation>
</comment>
<evidence type="ECO:0000256" key="8">
    <source>
        <dbReference type="SAM" id="Phobius"/>
    </source>
</evidence>
<evidence type="ECO:0000256" key="2">
    <source>
        <dbReference type="ARBA" id="ARBA00022475"/>
    </source>
</evidence>
<dbReference type="RefSeq" id="WP_378615690.1">
    <property type="nucleotide sequence ID" value="NZ_JBHSAX010000022.1"/>
</dbReference>
<feature type="transmembrane region" description="Helical" evidence="8">
    <location>
        <begin position="269"/>
        <end position="289"/>
    </location>
</feature>
<sequence>MTDRTAVRTRLARALPVPITGYRPTDPLPAFATGWVTVIALGTLALLLLRAGRYDWYGDELYFLAAGHRPAVSYVDQGPALPLLAYAMDAVAPGSRTVFRLPAILCAVGSVVLTAVCAREFGGDRRAQVFAAAGAAGAPFLIFQSASLSTFAVDSLLVALLLWLLVRWVRTGADGLLVGVALTGALAFQVKPLVPVLLAAVAAGVLVFGPRALFGRPVLWVAAGVAALTTVPALAWQAAHGWPQLGMGAVIRGEQLAVAGGIVQLPVHVISLTGPLGTALGLAGLWALVRTPELRDYRFLTAAAALLAAFVGLAGGRPYYLAGLFPVLFGVGAVAVVHSRALFRLGAAALGAISLALTLVLLFALPVPAVREPARTQREMSDRLRFTGTTGWAEFTAAVEKGYERLPAGTPVVTENYWQAAGLEALTELSSVYSPNRGYAAFGAPSESARTVLYVLAGAPEPGWRALFPDATAVAAADRPLGFPGLSAGVTVWRCERPADGWAAAWNTLSTNHFDAGW</sequence>
<keyword evidence="4 10" id="KW-0808">Transferase</keyword>
<feature type="domain" description="Glycosyltransferase RgtA/B/C/D-like" evidence="9">
    <location>
        <begin position="76"/>
        <end position="236"/>
    </location>
</feature>
<dbReference type="PANTHER" id="PTHR33908:SF11">
    <property type="entry name" value="MEMBRANE PROTEIN"/>
    <property type="match status" value="1"/>
</dbReference>
<protein>
    <submittedName>
        <fullName evidence="10">Glycosyltransferase family 39 protein</fullName>
        <ecNumber evidence="10">2.4.-.-</ecNumber>
    </submittedName>
</protein>
<evidence type="ECO:0000256" key="5">
    <source>
        <dbReference type="ARBA" id="ARBA00022692"/>
    </source>
</evidence>
<evidence type="ECO:0000256" key="1">
    <source>
        <dbReference type="ARBA" id="ARBA00004651"/>
    </source>
</evidence>
<evidence type="ECO:0000256" key="7">
    <source>
        <dbReference type="ARBA" id="ARBA00023136"/>
    </source>
</evidence>
<dbReference type="InterPro" id="IPR038731">
    <property type="entry name" value="RgtA/B/C-like"/>
</dbReference>
<dbReference type="InterPro" id="IPR050297">
    <property type="entry name" value="LipidA_mod_glycosyltrf_83"/>
</dbReference>
<feature type="transmembrane region" description="Helical" evidence="8">
    <location>
        <begin position="296"/>
        <end position="313"/>
    </location>
</feature>
<dbReference type="EMBL" id="JBHSAX010000022">
    <property type="protein sequence ID" value="MFC3965657.1"/>
    <property type="molecule type" value="Genomic_DNA"/>
</dbReference>
<proteinExistence type="predicted"/>
<evidence type="ECO:0000313" key="11">
    <source>
        <dbReference type="Proteomes" id="UP001595696"/>
    </source>
</evidence>
<evidence type="ECO:0000256" key="6">
    <source>
        <dbReference type="ARBA" id="ARBA00022989"/>
    </source>
</evidence>
<name>A0ABV8E1L8_9NOCA</name>
<evidence type="ECO:0000256" key="4">
    <source>
        <dbReference type="ARBA" id="ARBA00022679"/>
    </source>
</evidence>
<dbReference type="PANTHER" id="PTHR33908">
    <property type="entry name" value="MANNOSYLTRANSFERASE YKCB-RELATED"/>
    <property type="match status" value="1"/>
</dbReference>
<keyword evidence="7 8" id="KW-0472">Membrane</keyword>
<comment type="caution">
    <text evidence="10">The sequence shown here is derived from an EMBL/GenBank/DDBJ whole genome shotgun (WGS) entry which is preliminary data.</text>
</comment>
<gene>
    <name evidence="10" type="ORF">ACFO0B_27020</name>
</gene>
<evidence type="ECO:0000259" key="9">
    <source>
        <dbReference type="Pfam" id="PF13231"/>
    </source>
</evidence>
<keyword evidence="6 8" id="KW-1133">Transmembrane helix</keyword>
<keyword evidence="11" id="KW-1185">Reference proteome</keyword>
<keyword evidence="3 10" id="KW-0328">Glycosyltransferase</keyword>
<feature type="transmembrane region" description="Helical" evidence="8">
    <location>
        <begin position="219"/>
        <end position="239"/>
    </location>
</feature>
<feature type="transmembrane region" description="Helical" evidence="8">
    <location>
        <begin position="98"/>
        <end position="121"/>
    </location>
</feature>
<dbReference type="EC" id="2.4.-.-" evidence="10"/>
<feature type="transmembrane region" description="Helical" evidence="8">
    <location>
        <begin position="319"/>
        <end position="338"/>
    </location>
</feature>
<organism evidence="10 11">
    <name type="scientific">Nocardia jiangsuensis</name>
    <dbReference type="NCBI Taxonomy" id="1691563"/>
    <lineage>
        <taxon>Bacteria</taxon>
        <taxon>Bacillati</taxon>
        <taxon>Actinomycetota</taxon>
        <taxon>Actinomycetes</taxon>
        <taxon>Mycobacteriales</taxon>
        <taxon>Nocardiaceae</taxon>
        <taxon>Nocardia</taxon>
    </lineage>
</organism>
<dbReference type="GO" id="GO:0016757">
    <property type="term" value="F:glycosyltransferase activity"/>
    <property type="evidence" value="ECO:0007669"/>
    <property type="project" value="UniProtKB-KW"/>
</dbReference>
<accession>A0ABV8E1L8</accession>
<evidence type="ECO:0000313" key="10">
    <source>
        <dbReference type="EMBL" id="MFC3965657.1"/>
    </source>
</evidence>
<feature type="transmembrane region" description="Helical" evidence="8">
    <location>
        <begin position="196"/>
        <end position="214"/>
    </location>
</feature>
<dbReference type="Proteomes" id="UP001595696">
    <property type="component" value="Unassembled WGS sequence"/>
</dbReference>
<feature type="transmembrane region" description="Helical" evidence="8">
    <location>
        <begin position="28"/>
        <end position="49"/>
    </location>
</feature>
<keyword evidence="2" id="KW-1003">Cell membrane</keyword>
<evidence type="ECO:0000256" key="3">
    <source>
        <dbReference type="ARBA" id="ARBA00022676"/>
    </source>
</evidence>
<reference evidence="11" key="1">
    <citation type="journal article" date="2019" name="Int. J. Syst. Evol. Microbiol.">
        <title>The Global Catalogue of Microorganisms (GCM) 10K type strain sequencing project: providing services to taxonomists for standard genome sequencing and annotation.</title>
        <authorList>
            <consortium name="The Broad Institute Genomics Platform"/>
            <consortium name="The Broad Institute Genome Sequencing Center for Infectious Disease"/>
            <person name="Wu L."/>
            <person name="Ma J."/>
        </authorList>
    </citation>
    <scope>NUCLEOTIDE SEQUENCE [LARGE SCALE GENOMIC DNA]</scope>
    <source>
        <strain evidence="11">CGMCC 4.7330</strain>
    </source>
</reference>
<feature type="transmembrane region" description="Helical" evidence="8">
    <location>
        <begin position="345"/>
        <end position="365"/>
    </location>
</feature>